<keyword evidence="2" id="KW-1185">Reference proteome</keyword>
<dbReference type="Proteomes" id="UP000254869">
    <property type="component" value="Unassembled WGS sequence"/>
</dbReference>
<sequence>MFEIALLGSLCFVCYLALCGVVVLRTGSAAGLRDVAIAVRGLRGLTAQ</sequence>
<reference evidence="1 2" key="1">
    <citation type="submission" date="2018-07" db="EMBL/GenBank/DDBJ databases">
        <title>Genomic Encyclopedia of Type Strains, Phase IV (KMG-IV): sequencing the most valuable type-strain genomes for metagenomic binning, comparative biology and taxonomic classification.</title>
        <authorList>
            <person name="Goeker M."/>
        </authorList>
    </citation>
    <scope>NUCLEOTIDE SEQUENCE [LARGE SCALE GENOMIC DNA]</scope>
    <source>
        <strain evidence="1 2">DSM 44290</strain>
    </source>
</reference>
<dbReference type="EMBL" id="QQBC01000009">
    <property type="protein sequence ID" value="RDI63691.1"/>
    <property type="molecule type" value="Genomic_DNA"/>
</dbReference>
<evidence type="ECO:0000313" key="2">
    <source>
        <dbReference type="Proteomes" id="UP000254869"/>
    </source>
</evidence>
<protein>
    <submittedName>
        <fullName evidence="1">Uncharacterized protein</fullName>
    </submittedName>
</protein>
<gene>
    <name evidence="1" type="ORF">DFR76_10926</name>
</gene>
<proteinExistence type="predicted"/>
<organism evidence="1 2">
    <name type="scientific">Nocardia pseudobrasiliensis</name>
    <dbReference type="NCBI Taxonomy" id="45979"/>
    <lineage>
        <taxon>Bacteria</taxon>
        <taxon>Bacillati</taxon>
        <taxon>Actinomycetota</taxon>
        <taxon>Actinomycetes</taxon>
        <taxon>Mycobacteriales</taxon>
        <taxon>Nocardiaceae</taxon>
        <taxon>Nocardia</taxon>
    </lineage>
</organism>
<dbReference type="RefSeq" id="WP_156524921.1">
    <property type="nucleotide sequence ID" value="NZ_QQBC01000009.1"/>
</dbReference>
<evidence type="ECO:0000313" key="1">
    <source>
        <dbReference type="EMBL" id="RDI63691.1"/>
    </source>
</evidence>
<name>A0A370I0I0_9NOCA</name>
<comment type="caution">
    <text evidence="1">The sequence shown here is derived from an EMBL/GenBank/DDBJ whole genome shotgun (WGS) entry which is preliminary data.</text>
</comment>
<dbReference type="AlphaFoldDB" id="A0A370I0I0"/>
<accession>A0A370I0I0</accession>